<feature type="domain" description="SF4 helicase" evidence="1">
    <location>
        <begin position="151"/>
        <end position="419"/>
    </location>
</feature>
<dbReference type="EMBL" id="BAABRN010000001">
    <property type="protein sequence ID" value="GAA5500386.1"/>
    <property type="molecule type" value="Genomic_DNA"/>
</dbReference>
<gene>
    <name evidence="2" type="ORF">Dxin01_00107</name>
</gene>
<dbReference type="PANTHER" id="PTHR30153:SF2">
    <property type="entry name" value="REPLICATIVE DNA HELICASE"/>
    <property type="match status" value="1"/>
</dbReference>
<protein>
    <recommendedName>
        <fullName evidence="1">SF4 helicase domain-containing protein</fullName>
    </recommendedName>
</protein>
<dbReference type="RefSeq" id="WP_353540372.1">
    <property type="nucleotide sequence ID" value="NZ_BAABRN010000001.1"/>
</dbReference>
<name>A0ABP9V555_9DEIO</name>
<dbReference type="Gene3D" id="3.40.50.300">
    <property type="entry name" value="P-loop containing nucleotide triphosphate hydrolases"/>
    <property type="match status" value="1"/>
</dbReference>
<evidence type="ECO:0000313" key="3">
    <source>
        <dbReference type="Proteomes" id="UP001458946"/>
    </source>
</evidence>
<dbReference type="PROSITE" id="PS51199">
    <property type="entry name" value="SF4_HELICASE"/>
    <property type="match status" value="1"/>
</dbReference>
<accession>A0ABP9V555</accession>
<reference evidence="2 3" key="1">
    <citation type="submission" date="2024-02" db="EMBL/GenBank/DDBJ databases">
        <title>Deinococcus xinjiangensis NBRC 107630.</title>
        <authorList>
            <person name="Ichikawa N."/>
            <person name="Katano-Makiyama Y."/>
            <person name="Hidaka K."/>
        </authorList>
    </citation>
    <scope>NUCLEOTIDE SEQUENCE [LARGE SCALE GENOMIC DNA]</scope>
    <source>
        <strain evidence="2 3">NBRC 107630</strain>
    </source>
</reference>
<sequence length="434" mass="47485">MRDSAASSSKENDLTFTTLNAPVPTSAEVTLLERRFVNTVVNNRLTIKFLRQVKLENFFDQTARKVARQLLEGKPISEALDPTEPMTSDEMRSSAEMINGYATMRSTMTYGQELHQASRQGDLDRVRKLMSTRPSVAGQSLGGSVSEASADYLKQVVKGTDFKQFDDPLTSRFPLETGAIHAIAAGPGGYKTGWSECLGWEISMKGDAVLDCSAELTKIPKFARYAQHVMGADVGLSAYVRGAVDTHKLSEAARIINANANLKMLTGTSNLYDIKDAIRHHHDTYGTRLVIIDFLQLISVPGTRGLYERLEVITGELKELGDELGIAQLWLSQLNKAGRGVDAKGAPVRPTMANAEGSGRIEQLAWSVAVIDTPRDSGVNPGLKETTVYFDKSRYGGTGPVKAYIRGEHYDFWLEGQKPLLDRVPSPLGSTALI</sequence>
<keyword evidence="3" id="KW-1185">Reference proteome</keyword>
<evidence type="ECO:0000259" key="1">
    <source>
        <dbReference type="PROSITE" id="PS51199"/>
    </source>
</evidence>
<dbReference type="InterPro" id="IPR007694">
    <property type="entry name" value="DNA_helicase_DnaB-like_C"/>
</dbReference>
<dbReference type="Proteomes" id="UP001458946">
    <property type="component" value="Unassembled WGS sequence"/>
</dbReference>
<evidence type="ECO:0000313" key="2">
    <source>
        <dbReference type="EMBL" id="GAA5500386.1"/>
    </source>
</evidence>
<comment type="caution">
    <text evidence="2">The sequence shown here is derived from an EMBL/GenBank/DDBJ whole genome shotgun (WGS) entry which is preliminary data.</text>
</comment>
<dbReference type="InterPro" id="IPR027417">
    <property type="entry name" value="P-loop_NTPase"/>
</dbReference>
<proteinExistence type="predicted"/>
<dbReference type="Pfam" id="PF03796">
    <property type="entry name" value="DnaB_C"/>
    <property type="match status" value="1"/>
</dbReference>
<dbReference type="PANTHER" id="PTHR30153">
    <property type="entry name" value="REPLICATIVE DNA HELICASE DNAB"/>
    <property type="match status" value="1"/>
</dbReference>
<dbReference type="SUPFAM" id="SSF52540">
    <property type="entry name" value="P-loop containing nucleoside triphosphate hydrolases"/>
    <property type="match status" value="1"/>
</dbReference>
<organism evidence="2 3">
    <name type="scientific">Deinococcus xinjiangensis</name>
    <dbReference type="NCBI Taxonomy" id="457454"/>
    <lineage>
        <taxon>Bacteria</taxon>
        <taxon>Thermotogati</taxon>
        <taxon>Deinococcota</taxon>
        <taxon>Deinococci</taxon>
        <taxon>Deinococcales</taxon>
        <taxon>Deinococcaceae</taxon>
        <taxon>Deinococcus</taxon>
    </lineage>
</organism>